<dbReference type="PROSITE" id="PS51892">
    <property type="entry name" value="SUBTILASE"/>
    <property type="match status" value="1"/>
</dbReference>
<comment type="similarity">
    <text evidence="1 5 6">Belongs to the peptidase S8 family.</text>
</comment>
<keyword evidence="4 5" id="KW-0720">Serine protease</keyword>
<evidence type="ECO:0000256" key="3">
    <source>
        <dbReference type="ARBA" id="ARBA00022801"/>
    </source>
</evidence>
<keyword evidence="2 5" id="KW-0645">Protease</keyword>
<dbReference type="FunCoup" id="E1ZJZ6">
    <property type="interactions" value="1080"/>
</dbReference>
<dbReference type="OrthoDB" id="515213at2759"/>
<evidence type="ECO:0000256" key="2">
    <source>
        <dbReference type="ARBA" id="ARBA00022670"/>
    </source>
</evidence>
<dbReference type="InterPro" id="IPR000209">
    <property type="entry name" value="Peptidase_S8/S53_dom"/>
</dbReference>
<evidence type="ECO:0000256" key="6">
    <source>
        <dbReference type="RuleBase" id="RU003355"/>
    </source>
</evidence>
<dbReference type="GeneID" id="17353518"/>
<dbReference type="PROSITE" id="PS00136">
    <property type="entry name" value="SUBTILASE_ASP"/>
    <property type="match status" value="1"/>
</dbReference>
<name>E1ZJZ6_CHLVA</name>
<dbReference type="EMBL" id="GL433849">
    <property type="protein sequence ID" value="EFN54079.1"/>
    <property type="molecule type" value="Genomic_DNA"/>
</dbReference>
<dbReference type="InterPro" id="IPR054399">
    <property type="entry name" value="Fervidolysin-like_N_prodom"/>
</dbReference>
<dbReference type="AlphaFoldDB" id="E1ZJZ6"/>
<evidence type="ECO:0000256" key="8">
    <source>
        <dbReference type="SAM" id="SignalP"/>
    </source>
</evidence>
<dbReference type="eggNOG" id="KOG3525">
    <property type="taxonomic scope" value="Eukaryota"/>
</dbReference>
<evidence type="ECO:0000256" key="4">
    <source>
        <dbReference type="ARBA" id="ARBA00022825"/>
    </source>
</evidence>
<gene>
    <name evidence="11" type="ORF">CHLNCDRAFT_136197</name>
</gene>
<dbReference type="Pfam" id="PF22148">
    <property type="entry name" value="Fervidolysin_NPro-like"/>
    <property type="match status" value="1"/>
</dbReference>
<dbReference type="InterPro" id="IPR023828">
    <property type="entry name" value="Peptidase_S8_Ser-AS"/>
</dbReference>
<evidence type="ECO:0000313" key="12">
    <source>
        <dbReference type="Proteomes" id="UP000008141"/>
    </source>
</evidence>
<dbReference type="STRING" id="554065.E1ZJZ6"/>
<dbReference type="InterPro" id="IPR050131">
    <property type="entry name" value="Peptidase_S8_subtilisin-like"/>
</dbReference>
<dbReference type="PANTHER" id="PTHR43806:SF11">
    <property type="entry name" value="CEREVISIN-RELATED"/>
    <property type="match status" value="1"/>
</dbReference>
<feature type="chain" id="PRO_5003156015" evidence="8">
    <location>
        <begin position="21"/>
        <end position="450"/>
    </location>
</feature>
<reference evidence="11 12" key="1">
    <citation type="journal article" date="2010" name="Plant Cell">
        <title>The Chlorella variabilis NC64A genome reveals adaptation to photosymbiosis, coevolution with viruses, and cryptic sex.</title>
        <authorList>
            <person name="Blanc G."/>
            <person name="Duncan G."/>
            <person name="Agarkova I."/>
            <person name="Borodovsky M."/>
            <person name="Gurnon J."/>
            <person name="Kuo A."/>
            <person name="Lindquist E."/>
            <person name="Lucas S."/>
            <person name="Pangilinan J."/>
            <person name="Polle J."/>
            <person name="Salamov A."/>
            <person name="Terry A."/>
            <person name="Yamada T."/>
            <person name="Dunigan D.D."/>
            <person name="Grigoriev I.V."/>
            <person name="Claverie J.M."/>
            <person name="Van Etten J.L."/>
        </authorList>
    </citation>
    <scope>NUCLEOTIDE SEQUENCE [LARGE SCALE GENOMIC DNA]</scope>
    <source>
        <strain evidence="11 12">NC64A</strain>
    </source>
</reference>
<evidence type="ECO:0000256" key="1">
    <source>
        <dbReference type="ARBA" id="ARBA00011073"/>
    </source>
</evidence>
<dbReference type="InParanoid" id="E1ZJZ6"/>
<feature type="active site" description="Charge relay system" evidence="5">
    <location>
        <position position="180"/>
    </location>
</feature>
<dbReference type="Pfam" id="PF00082">
    <property type="entry name" value="Peptidase_S8"/>
    <property type="match status" value="1"/>
</dbReference>
<dbReference type="KEGG" id="cvr:CHLNCDRAFT_136197"/>
<dbReference type="InterPro" id="IPR022398">
    <property type="entry name" value="Peptidase_S8_His-AS"/>
</dbReference>
<evidence type="ECO:0000256" key="7">
    <source>
        <dbReference type="SAM" id="MobiDB-lite"/>
    </source>
</evidence>
<keyword evidence="8" id="KW-0732">Signal</keyword>
<dbReference type="PRINTS" id="PR00723">
    <property type="entry name" value="SUBTILISIN"/>
</dbReference>
<dbReference type="PROSITE" id="PS00137">
    <property type="entry name" value="SUBTILASE_HIS"/>
    <property type="match status" value="1"/>
</dbReference>
<feature type="active site" description="Charge relay system" evidence="5">
    <location>
        <position position="387"/>
    </location>
</feature>
<feature type="region of interest" description="Disordered" evidence="7">
    <location>
        <begin position="112"/>
        <end position="151"/>
    </location>
</feature>
<evidence type="ECO:0000313" key="11">
    <source>
        <dbReference type="EMBL" id="EFN54079.1"/>
    </source>
</evidence>
<proteinExistence type="inferred from homology"/>
<dbReference type="Proteomes" id="UP000008141">
    <property type="component" value="Unassembled WGS sequence"/>
</dbReference>
<dbReference type="RefSeq" id="XP_005846181.1">
    <property type="nucleotide sequence ID" value="XM_005846119.1"/>
</dbReference>
<dbReference type="PROSITE" id="PS00138">
    <property type="entry name" value="SUBTILASE_SER"/>
    <property type="match status" value="1"/>
</dbReference>
<keyword evidence="12" id="KW-1185">Reference proteome</keyword>
<feature type="signal peptide" evidence="8">
    <location>
        <begin position="1"/>
        <end position="20"/>
    </location>
</feature>
<feature type="active site" description="Charge relay system" evidence="5">
    <location>
        <position position="211"/>
    </location>
</feature>
<evidence type="ECO:0000256" key="5">
    <source>
        <dbReference type="PROSITE-ProRule" id="PRU01240"/>
    </source>
</evidence>
<dbReference type="Gene3D" id="3.40.50.200">
    <property type="entry name" value="Peptidase S8/S53 domain"/>
    <property type="match status" value="1"/>
</dbReference>
<evidence type="ECO:0000259" key="10">
    <source>
        <dbReference type="Pfam" id="PF22148"/>
    </source>
</evidence>
<dbReference type="PROSITE" id="PS51257">
    <property type="entry name" value="PROKAR_LIPOPROTEIN"/>
    <property type="match status" value="1"/>
</dbReference>
<dbReference type="GO" id="GO:0004252">
    <property type="term" value="F:serine-type endopeptidase activity"/>
    <property type="evidence" value="ECO:0007669"/>
    <property type="project" value="UniProtKB-UniRule"/>
</dbReference>
<feature type="domain" description="Fervidolysin-like N-terminal prodomain" evidence="10">
    <location>
        <begin position="33"/>
        <end position="100"/>
    </location>
</feature>
<organism evidence="12">
    <name type="scientific">Chlorella variabilis</name>
    <name type="common">Green alga</name>
    <dbReference type="NCBI Taxonomy" id="554065"/>
    <lineage>
        <taxon>Eukaryota</taxon>
        <taxon>Viridiplantae</taxon>
        <taxon>Chlorophyta</taxon>
        <taxon>core chlorophytes</taxon>
        <taxon>Trebouxiophyceae</taxon>
        <taxon>Chlorellales</taxon>
        <taxon>Chlorellaceae</taxon>
        <taxon>Chlorella clade</taxon>
        <taxon>Chlorella</taxon>
    </lineage>
</organism>
<dbReference type="InterPro" id="IPR023827">
    <property type="entry name" value="Peptidase_S8_Asp-AS"/>
</dbReference>
<accession>E1ZJZ6</accession>
<dbReference type="InterPro" id="IPR015500">
    <property type="entry name" value="Peptidase_S8_subtilisin-rel"/>
</dbReference>
<dbReference type="GO" id="GO:0006508">
    <property type="term" value="P:proteolysis"/>
    <property type="evidence" value="ECO:0007669"/>
    <property type="project" value="UniProtKB-KW"/>
</dbReference>
<keyword evidence="3 5" id="KW-0378">Hydrolase</keyword>
<evidence type="ECO:0000259" key="9">
    <source>
        <dbReference type="Pfam" id="PF00082"/>
    </source>
</evidence>
<dbReference type="PANTHER" id="PTHR43806">
    <property type="entry name" value="PEPTIDASE S8"/>
    <property type="match status" value="1"/>
</dbReference>
<sequence length="450" mass="46981">MGRVCLLLLCLVAACSSVKAASRPAKPARHPSRLIVRFASDAAVSSAAAAAAAAAAAGTDTLKLVAPRLNLFTVKVTDGSSPEEKAKQLTAMPGILYAEVELQMELAGRALAQTRPPPPSPTREPRPQPRAAVRRPRRRPATVTPNDTFWSQQWGPAMMNAGTGWGLHRDAASVRVCLVDSGVAWGHPDLAANLAPMSEAYQALHTDRYGHGTHVAGIVGATPSNGLGVAGLAFRTSLLACKGLEDDGTGYVSTVVGCIDSCRSLGAHIINLSMVLQSLSTRDDVRSLNASIKAATDHGVFISSAAGNNELDLDYRPVYPGSFGYPGLVTVANVQRDGMLHQAAWNAGSNFGANSVHLAAPGTDILSTYDESTLKWGGAYQIMTGTSMAAPAVSAIAALALPASGGKLTNVQLQQLLIRTSRPLPALKGKVMSEGVVDMYQAILEARAYA</sequence>
<dbReference type="InterPro" id="IPR036852">
    <property type="entry name" value="Peptidase_S8/S53_dom_sf"/>
</dbReference>
<protein>
    <submittedName>
        <fullName evidence="11">Uncharacterized protein</fullName>
    </submittedName>
</protein>
<dbReference type="SUPFAM" id="SSF52743">
    <property type="entry name" value="Subtilisin-like"/>
    <property type="match status" value="1"/>
</dbReference>
<feature type="domain" description="Peptidase S8/S53" evidence="9">
    <location>
        <begin position="173"/>
        <end position="422"/>
    </location>
</feature>